<keyword evidence="10 14" id="KW-0299">Galactose metabolism</keyword>
<evidence type="ECO:0000256" key="13">
    <source>
        <dbReference type="PIRSR" id="PIRSR000808-3"/>
    </source>
</evidence>
<evidence type="ECO:0000256" key="12">
    <source>
        <dbReference type="PIRSR" id="PIRSR000808-1"/>
    </source>
</evidence>
<evidence type="ECO:0000256" key="9">
    <source>
        <dbReference type="ARBA" id="ARBA00022833"/>
    </source>
</evidence>
<dbReference type="GO" id="GO:0008270">
    <property type="term" value="F:zinc ion binding"/>
    <property type="evidence" value="ECO:0007669"/>
    <property type="project" value="InterPro"/>
</dbReference>
<dbReference type="GO" id="GO:0008108">
    <property type="term" value="F:UDP-glucose:hexose-1-phosphate uridylyltransferase activity"/>
    <property type="evidence" value="ECO:0007669"/>
    <property type="project" value="UniProtKB-EC"/>
</dbReference>
<keyword evidence="8 13" id="KW-0479">Metal-binding</keyword>
<evidence type="ECO:0000256" key="11">
    <source>
        <dbReference type="ARBA" id="ARBA00023277"/>
    </source>
</evidence>
<evidence type="ECO:0000259" key="15">
    <source>
        <dbReference type="Pfam" id="PF01087"/>
    </source>
</evidence>
<dbReference type="PROSITE" id="PS00117">
    <property type="entry name" value="GAL_P_UDP_TRANSF_I"/>
    <property type="match status" value="1"/>
</dbReference>
<dbReference type="GO" id="GO:0005737">
    <property type="term" value="C:cytoplasm"/>
    <property type="evidence" value="ECO:0007669"/>
    <property type="project" value="TreeGrafter"/>
</dbReference>
<dbReference type="InterPro" id="IPR001937">
    <property type="entry name" value="GalP_UDPtransf1"/>
</dbReference>
<evidence type="ECO:0000313" key="17">
    <source>
        <dbReference type="EMBL" id="CDZ96846.1"/>
    </source>
</evidence>
<dbReference type="InterPro" id="IPR005850">
    <property type="entry name" value="GalP_Utransf_C"/>
</dbReference>
<dbReference type="EC" id="2.7.7.12" evidence="4 14"/>
<evidence type="ECO:0000256" key="1">
    <source>
        <dbReference type="ARBA" id="ARBA00001107"/>
    </source>
</evidence>
<dbReference type="FunFam" id="3.30.428.10:FF:000001">
    <property type="entry name" value="Galactose-1-phosphate uridylyltransferase"/>
    <property type="match status" value="1"/>
</dbReference>
<feature type="domain" description="Galactose-1-phosphate uridyl transferase N-terminal" evidence="15">
    <location>
        <begin position="2"/>
        <end position="185"/>
    </location>
</feature>
<dbReference type="SUPFAM" id="SSF54197">
    <property type="entry name" value="HIT-like"/>
    <property type="match status" value="2"/>
</dbReference>
<dbReference type="CDD" id="cd00608">
    <property type="entry name" value="GalT"/>
    <property type="match status" value="1"/>
</dbReference>
<dbReference type="Pfam" id="PF01087">
    <property type="entry name" value="GalP_UDP_transf"/>
    <property type="match status" value="1"/>
</dbReference>
<dbReference type="NCBIfam" id="TIGR00209">
    <property type="entry name" value="galT_1"/>
    <property type="match status" value="1"/>
</dbReference>
<accession>A0A0F7SEJ8</accession>
<dbReference type="GO" id="GO:0033499">
    <property type="term" value="P:galactose catabolic process via UDP-galactose, Leloir pathway"/>
    <property type="evidence" value="ECO:0007669"/>
    <property type="project" value="TreeGrafter"/>
</dbReference>
<evidence type="ECO:0000256" key="10">
    <source>
        <dbReference type="ARBA" id="ARBA00023144"/>
    </source>
</evidence>
<dbReference type="InterPro" id="IPR019779">
    <property type="entry name" value="GalP_UDPtransf1_His-AS"/>
</dbReference>
<dbReference type="InterPro" id="IPR005849">
    <property type="entry name" value="GalP_Utransf_N"/>
</dbReference>
<dbReference type="PANTHER" id="PTHR11943">
    <property type="entry name" value="GALACTOSE-1-PHOSPHATE URIDYLYLTRANSFERASE"/>
    <property type="match status" value="1"/>
</dbReference>
<dbReference type="InterPro" id="IPR036265">
    <property type="entry name" value="HIT-like_sf"/>
</dbReference>
<evidence type="ECO:0000256" key="6">
    <source>
        <dbReference type="ARBA" id="ARBA00022679"/>
    </source>
</evidence>
<evidence type="ECO:0000259" key="16">
    <source>
        <dbReference type="Pfam" id="PF02744"/>
    </source>
</evidence>
<dbReference type="EMBL" id="LN483167">
    <property type="protein sequence ID" value="CDZ96846.1"/>
    <property type="molecule type" value="Genomic_DNA"/>
</dbReference>
<dbReference type="Gene3D" id="3.30.428.10">
    <property type="entry name" value="HIT-like"/>
    <property type="match status" value="2"/>
</dbReference>
<feature type="active site" description="Tele-UMP-histidine intermediate" evidence="12">
    <location>
        <position position="175"/>
    </location>
</feature>
<proteinExistence type="inferred from homology"/>
<evidence type="ECO:0000256" key="8">
    <source>
        <dbReference type="ARBA" id="ARBA00022723"/>
    </source>
</evidence>
<dbReference type="AlphaFoldDB" id="A0A0F7SEJ8"/>
<feature type="binding site" evidence="13">
    <location>
        <position position="173"/>
    </location>
    <ligand>
        <name>Zn(2+)</name>
        <dbReference type="ChEBI" id="CHEBI:29105"/>
    </ligand>
</feature>
<evidence type="ECO:0000256" key="4">
    <source>
        <dbReference type="ARBA" id="ARBA00012384"/>
    </source>
</evidence>
<dbReference type="PIRSF" id="PIRSF000808">
    <property type="entry name" value="GalT"/>
    <property type="match status" value="1"/>
</dbReference>
<dbReference type="PANTHER" id="PTHR11943:SF1">
    <property type="entry name" value="GALACTOSE-1-PHOSPHATE URIDYLYLTRANSFERASE"/>
    <property type="match status" value="1"/>
</dbReference>
<feature type="binding site" evidence="13">
    <location>
        <position position="51"/>
    </location>
    <ligand>
        <name>Zn(2+)</name>
        <dbReference type="ChEBI" id="CHEBI:29105"/>
    </ligand>
</feature>
<sequence length="372" mass="42381">MEFDPSDHPHRRYNPLTKTHVLVSPHRTKRPWLGQVDPPAVDKLPEYDAKCYLCPGNERMGGGINEQYPGVYRFTNDFQALLPPPIPTISPDSALSVSGTNFFEMKPVGGNCDVICFSPRHDLTLAKMSEKEIESVVRGWTEIWESKAKEEDKVEYVQIFENRGSMMGASNPHPHGQVWSLSYIPTEPALVLESLKEYSEAEITKGKCLLLDYAMLEAEKKERVIAQNKDWVVVVPFWAVWPYETMVLPLKRRIRSLAELTQTEVESLAEITKALLVKYDNLFSCPFSYSMGIHQSPSPRYAARLKAENKDDVSQLHFLYYPPLLRSASVRKFAVGFELLSESQRDLTPEQAAAKLQACEDVHYLERIKDSL</sequence>
<keyword evidence="7 14" id="KW-0548">Nucleotidyltransferase</keyword>
<keyword evidence="9 13" id="KW-0862">Zinc</keyword>
<evidence type="ECO:0000256" key="7">
    <source>
        <dbReference type="ARBA" id="ARBA00022695"/>
    </source>
</evidence>
<evidence type="ECO:0000256" key="3">
    <source>
        <dbReference type="ARBA" id="ARBA00010951"/>
    </source>
</evidence>
<comment type="catalytic activity">
    <reaction evidence="1 14">
        <text>alpha-D-galactose 1-phosphate + UDP-alpha-D-glucose = alpha-D-glucose 1-phosphate + UDP-alpha-D-galactose</text>
        <dbReference type="Rhea" id="RHEA:13989"/>
        <dbReference type="ChEBI" id="CHEBI:58336"/>
        <dbReference type="ChEBI" id="CHEBI:58601"/>
        <dbReference type="ChEBI" id="CHEBI:58885"/>
        <dbReference type="ChEBI" id="CHEBI:66914"/>
        <dbReference type="EC" id="2.7.7.12"/>
    </reaction>
</comment>
<comment type="pathway">
    <text evidence="2 14">Carbohydrate metabolism; galactose metabolism.</text>
</comment>
<comment type="similarity">
    <text evidence="3 14">Belongs to the galactose-1-phosphate uridylyltransferase type 1 family.</text>
</comment>
<comment type="cofactor">
    <cofactor evidence="13">
        <name>Zn(2+)</name>
        <dbReference type="ChEBI" id="CHEBI:29105"/>
    </cofactor>
    <text evidence="13">Binds 1 zinc ion per subunit.</text>
</comment>
<keyword evidence="11 14" id="KW-0119">Carbohydrate metabolism</keyword>
<evidence type="ECO:0000256" key="14">
    <source>
        <dbReference type="RuleBase" id="RU000506"/>
    </source>
</evidence>
<feature type="domain" description="Galactose-1-phosphate uridyl transferase C-terminal" evidence="16">
    <location>
        <begin position="196"/>
        <end position="366"/>
    </location>
</feature>
<dbReference type="Pfam" id="PF02744">
    <property type="entry name" value="GalP_UDP_tr_C"/>
    <property type="match status" value="1"/>
</dbReference>
<feature type="binding site" evidence="13">
    <location>
        <position position="54"/>
    </location>
    <ligand>
        <name>Zn(2+)</name>
        <dbReference type="ChEBI" id="CHEBI:29105"/>
    </ligand>
</feature>
<feature type="binding site" evidence="13">
    <location>
        <position position="121"/>
    </location>
    <ligand>
        <name>Zn(2+)</name>
        <dbReference type="ChEBI" id="CHEBI:29105"/>
    </ligand>
</feature>
<keyword evidence="6 14" id="KW-0808">Transferase</keyword>
<organism evidence="17">
    <name type="scientific">Phaffia rhodozyma</name>
    <name type="common">Yeast</name>
    <name type="synonym">Xanthophyllomyces dendrorhous</name>
    <dbReference type="NCBI Taxonomy" id="264483"/>
    <lineage>
        <taxon>Eukaryota</taxon>
        <taxon>Fungi</taxon>
        <taxon>Dikarya</taxon>
        <taxon>Basidiomycota</taxon>
        <taxon>Agaricomycotina</taxon>
        <taxon>Tremellomycetes</taxon>
        <taxon>Cystofilobasidiales</taxon>
        <taxon>Mrakiaceae</taxon>
        <taxon>Phaffia</taxon>
    </lineage>
</organism>
<evidence type="ECO:0000256" key="5">
    <source>
        <dbReference type="ARBA" id="ARBA00016340"/>
    </source>
</evidence>
<dbReference type="NCBIfam" id="NF008724">
    <property type="entry name" value="PRK11720.1"/>
    <property type="match status" value="1"/>
</dbReference>
<dbReference type="UniPathway" id="UPA00214"/>
<protein>
    <recommendedName>
        <fullName evidence="5 14">Galactose-1-phosphate uridylyltransferase</fullName>
        <ecNumber evidence="4 14">2.7.7.12</ecNumber>
    </recommendedName>
</protein>
<name>A0A0F7SEJ8_PHARH</name>
<reference evidence="17" key="1">
    <citation type="submission" date="2014-08" db="EMBL/GenBank/DDBJ databases">
        <authorList>
            <person name="Sharma Rahul"/>
            <person name="Thines Marco"/>
        </authorList>
    </citation>
    <scope>NUCLEOTIDE SEQUENCE</scope>
</reference>
<evidence type="ECO:0000256" key="2">
    <source>
        <dbReference type="ARBA" id="ARBA00004947"/>
    </source>
</evidence>